<dbReference type="Pfam" id="PF01034">
    <property type="entry name" value="Syndecan"/>
    <property type="match status" value="1"/>
</dbReference>
<feature type="chain" id="PRO_5043665395" description="Syndecan" evidence="14">
    <location>
        <begin position="25"/>
        <end position="213"/>
    </location>
</feature>
<comment type="caution">
    <text evidence="16">The sequence shown here is derived from an EMBL/GenBank/DDBJ whole genome shotgun (WGS) entry which is preliminary data.</text>
</comment>
<keyword evidence="17" id="KW-1185">Reference proteome</keyword>
<comment type="similarity">
    <text evidence="2 11">Belongs to the syndecan proteoglycan family.</text>
</comment>
<evidence type="ECO:0000256" key="9">
    <source>
        <dbReference type="ARBA" id="ARBA00023180"/>
    </source>
</evidence>
<dbReference type="SMART" id="SM00294">
    <property type="entry name" value="4.1m"/>
    <property type="match status" value="1"/>
</dbReference>
<dbReference type="Proteomes" id="UP001488805">
    <property type="component" value="Unassembled WGS sequence"/>
</dbReference>
<dbReference type="EMBL" id="JBCEZU010000123">
    <property type="protein sequence ID" value="KAK9526621.1"/>
    <property type="molecule type" value="Genomic_DNA"/>
</dbReference>
<evidence type="ECO:0000256" key="2">
    <source>
        <dbReference type="ARBA" id="ARBA00005343"/>
    </source>
</evidence>
<evidence type="ECO:0000256" key="8">
    <source>
        <dbReference type="ARBA" id="ARBA00023136"/>
    </source>
</evidence>
<evidence type="ECO:0000256" key="5">
    <source>
        <dbReference type="ARBA" id="ARBA00022729"/>
    </source>
</evidence>
<evidence type="ECO:0000256" key="13">
    <source>
        <dbReference type="SAM" id="Phobius"/>
    </source>
</evidence>
<evidence type="ECO:0000256" key="14">
    <source>
        <dbReference type="SAM" id="SignalP"/>
    </source>
</evidence>
<evidence type="ECO:0000256" key="12">
    <source>
        <dbReference type="SAM" id="MobiDB-lite"/>
    </source>
</evidence>
<dbReference type="AlphaFoldDB" id="A0AAW1EWK3"/>
<feature type="compositionally biased region" description="Basic and acidic residues" evidence="12">
    <location>
        <begin position="87"/>
        <end position="109"/>
    </location>
</feature>
<keyword evidence="6 11" id="KW-0654">Proteoglycan</keyword>
<dbReference type="PANTHER" id="PTHR10915:SF6">
    <property type="entry name" value="SYNDECAN-2"/>
    <property type="match status" value="1"/>
</dbReference>
<keyword evidence="4 11" id="KW-0812">Transmembrane</keyword>
<accession>A0AAW1EWK3</accession>
<feature type="compositionally biased region" description="Polar residues" evidence="12">
    <location>
        <begin position="128"/>
        <end position="138"/>
    </location>
</feature>
<evidence type="ECO:0000313" key="17">
    <source>
        <dbReference type="Proteomes" id="UP001488805"/>
    </source>
</evidence>
<proteinExistence type="inferred from homology"/>
<evidence type="ECO:0000256" key="7">
    <source>
        <dbReference type="ARBA" id="ARBA00022989"/>
    </source>
</evidence>
<comment type="similarity">
    <text evidence="3">Belongs to the neurexin family.</text>
</comment>
<dbReference type="InterPro" id="IPR003585">
    <property type="entry name" value="Neurexin-like"/>
</dbReference>
<protein>
    <recommendedName>
        <fullName evidence="11">Syndecan</fullName>
    </recommendedName>
</protein>
<feature type="region of interest" description="Disordered" evidence="12">
    <location>
        <begin position="190"/>
        <end position="213"/>
    </location>
</feature>
<feature type="domain" description="Neurexin/syndecan/glycophorin C" evidence="15">
    <location>
        <begin position="180"/>
        <end position="198"/>
    </location>
</feature>
<evidence type="ECO:0000256" key="1">
    <source>
        <dbReference type="ARBA" id="ARBA00004479"/>
    </source>
</evidence>
<organism evidence="16 17">
    <name type="scientific">Zoarces viviparus</name>
    <name type="common">Viviparous eelpout</name>
    <name type="synonym">Blennius viviparus</name>
    <dbReference type="NCBI Taxonomy" id="48416"/>
    <lineage>
        <taxon>Eukaryota</taxon>
        <taxon>Metazoa</taxon>
        <taxon>Chordata</taxon>
        <taxon>Craniata</taxon>
        <taxon>Vertebrata</taxon>
        <taxon>Euteleostomi</taxon>
        <taxon>Actinopterygii</taxon>
        <taxon>Neopterygii</taxon>
        <taxon>Teleostei</taxon>
        <taxon>Neoteleostei</taxon>
        <taxon>Acanthomorphata</taxon>
        <taxon>Eupercaria</taxon>
        <taxon>Perciformes</taxon>
        <taxon>Cottioidei</taxon>
        <taxon>Zoarcales</taxon>
        <taxon>Zoarcidae</taxon>
        <taxon>Zoarcinae</taxon>
        <taxon>Zoarces</taxon>
    </lineage>
</organism>
<comment type="function">
    <text evidence="11">Cell surface proteoglycan.</text>
</comment>
<reference evidence="16 17" key="1">
    <citation type="journal article" date="2024" name="Genome Biol. Evol.">
        <title>Chromosome-level genome assembly of the viviparous eelpout Zoarces viviparus.</title>
        <authorList>
            <person name="Fuhrmann N."/>
            <person name="Brasseur M.V."/>
            <person name="Bakowski C.E."/>
            <person name="Podsiadlowski L."/>
            <person name="Prost S."/>
            <person name="Krehenwinkel H."/>
            <person name="Mayer C."/>
        </authorList>
    </citation>
    <scope>NUCLEOTIDE SEQUENCE [LARGE SCALE GENOMIC DNA]</scope>
    <source>
        <strain evidence="16">NO-MEL_2022_Ind0_liver</strain>
    </source>
</reference>
<evidence type="ECO:0000256" key="11">
    <source>
        <dbReference type="RuleBase" id="RU000649"/>
    </source>
</evidence>
<keyword evidence="7 13" id="KW-1133">Transmembrane helix</keyword>
<evidence type="ECO:0000259" key="15">
    <source>
        <dbReference type="SMART" id="SM00294"/>
    </source>
</evidence>
<keyword evidence="5 14" id="KW-0732">Signal</keyword>
<dbReference type="PANTHER" id="PTHR10915">
    <property type="entry name" value="SYNDECAN"/>
    <property type="match status" value="1"/>
</dbReference>
<dbReference type="GO" id="GO:0016020">
    <property type="term" value="C:membrane"/>
    <property type="evidence" value="ECO:0007669"/>
    <property type="project" value="UniProtKB-SubCell"/>
</dbReference>
<keyword evidence="10 11" id="KW-0357">Heparan sulfate</keyword>
<evidence type="ECO:0000256" key="6">
    <source>
        <dbReference type="ARBA" id="ARBA00022974"/>
    </source>
</evidence>
<dbReference type="PROSITE" id="PS00964">
    <property type="entry name" value="SYNDECAN"/>
    <property type="match status" value="1"/>
</dbReference>
<dbReference type="InterPro" id="IPR001050">
    <property type="entry name" value="Syndecan"/>
</dbReference>
<keyword evidence="8 13" id="KW-0472">Membrane</keyword>
<evidence type="ECO:0000256" key="10">
    <source>
        <dbReference type="ARBA" id="ARBA00023207"/>
    </source>
</evidence>
<feature type="transmembrane region" description="Helical" evidence="13">
    <location>
        <begin position="157"/>
        <end position="181"/>
    </location>
</feature>
<evidence type="ECO:0000256" key="3">
    <source>
        <dbReference type="ARBA" id="ARBA00010241"/>
    </source>
</evidence>
<name>A0AAW1EWK3_ZOAVI</name>
<sequence length="213" mass="23158">MRNVWIILTLGLTVFLSGERIADAAKTSSQADDLYLDDTGSGGYYPEDDDDFSSGSGSGGGEVVVEETVTVSMVYIEPNAAEPTQDATKEFTPRVETATVREKAKDSPPKKSFRTEAPVPVTEDLQRNPMTSTTSAPGSPQDPIEVRTENLFQRTEVLAAVIAGGVIGFLFAIFLILLLVYRMRKKDEGSYDLGERKPSGAAYQKAPTKEFYA</sequence>
<dbReference type="InterPro" id="IPR030479">
    <property type="entry name" value="Syndecan_CS"/>
</dbReference>
<feature type="region of interest" description="Disordered" evidence="12">
    <location>
        <begin position="33"/>
        <end position="62"/>
    </location>
</feature>
<evidence type="ECO:0000256" key="4">
    <source>
        <dbReference type="ARBA" id="ARBA00022692"/>
    </source>
</evidence>
<evidence type="ECO:0000313" key="16">
    <source>
        <dbReference type="EMBL" id="KAK9526621.1"/>
    </source>
</evidence>
<dbReference type="GO" id="GO:0009986">
    <property type="term" value="C:cell surface"/>
    <property type="evidence" value="ECO:0007669"/>
    <property type="project" value="TreeGrafter"/>
</dbReference>
<keyword evidence="9 11" id="KW-0325">Glycoprotein</keyword>
<gene>
    <name evidence="16" type="ORF">VZT92_015307</name>
</gene>
<comment type="subcellular location">
    <subcellularLocation>
        <location evidence="1 11">Membrane</location>
        <topology evidence="1 11">Single-pass type I membrane protein</topology>
    </subcellularLocation>
</comment>
<feature type="signal peptide" evidence="14">
    <location>
        <begin position="1"/>
        <end position="24"/>
    </location>
</feature>
<feature type="region of interest" description="Disordered" evidence="12">
    <location>
        <begin position="82"/>
        <end position="144"/>
    </location>
</feature>
<dbReference type="InterPro" id="IPR027789">
    <property type="entry name" value="Syndecan/Neurexin_dom"/>
</dbReference>
<dbReference type="GO" id="GO:0016477">
    <property type="term" value="P:cell migration"/>
    <property type="evidence" value="ECO:0007669"/>
    <property type="project" value="TreeGrafter"/>
</dbReference>